<evidence type="ECO:0000313" key="1">
    <source>
        <dbReference type="EMBL" id="ADN44530.1"/>
    </source>
</evidence>
<proteinExistence type="evidence at transcript level"/>
<dbReference type="InterPro" id="IPR036396">
    <property type="entry name" value="Cyt_P450_sf"/>
</dbReference>
<dbReference type="GO" id="GO:0005506">
    <property type="term" value="F:iron ion binding"/>
    <property type="evidence" value="ECO:0007669"/>
    <property type="project" value="InterPro"/>
</dbReference>
<feature type="non-terminal residue" evidence="1">
    <location>
        <position position="42"/>
    </location>
</feature>
<dbReference type="Gene3D" id="1.10.630.10">
    <property type="entry name" value="Cytochrome P450"/>
    <property type="match status" value="1"/>
</dbReference>
<dbReference type="GO" id="GO:0020037">
    <property type="term" value="F:heme binding"/>
    <property type="evidence" value="ECO:0007669"/>
    <property type="project" value="InterPro"/>
</dbReference>
<dbReference type="EMBL" id="HM631953">
    <property type="protein sequence ID" value="ADN44530.1"/>
    <property type="molecule type" value="mRNA"/>
</dbReference>
<dbReference type="GO" id="GO:0004497">
    <property type="term" value="F:monooxygenase activity"/>
    <property type="evidence" value="ECO:0007669"/>
    <property type="project" value="InterPro"/>
</dbReference>
<reference evidence="1" key="1">
    <citation type="submission" date="2010-07" db="EMBL/GenBank/DDBJ databases">
        <authorList>
            <person name="Won E.-J."/>
            <person name="Rhee J.-S."/>
            <person name="Lee J.-S."/>
        </authorList>
    </citation>
    <scope>NUCLEOTIDE SEQUENCE</scope>
</reference>
<dbReference type="AlphaFoldDB" id="G3CHX8"/>
<feature type="non-terminal residue" evidence="1">
    <location>
        <position position="1"/>
    </location>
</feature>
<name>G3CHX8_PERNU</name>
<protein>
    <submittedName>
        <fullName evidence="1">Cytochrome P450-like protein</fullName>
    </submittedName>
</protein>
<sequence length="42" mass="5287">YVMICKLLQHFRLEWPHEEPMRQRYNMLLTPNKPANFKFLPR</sequence>
<dbReference type="GO" id="GO:0016705">
    <property type="term" value="F:oxidoreductase activity, acting on paired donors, with incorporation or reduction of molecular oxygen"/>
    <property type="evidence" value="ECO:0007669"/>
    <property type="project" value="InterPro"/>
</dbReference>
<dbReference type="SUPFAM" id="SSF48264">
    <property type="entry name" value="Cytochrome P450"/>
    <property type="match status" value="1"/>
</dbReference>
<organism evidence="1">
    <name type="scientific">Perinereis nuntia</name>
    <name type="common">Polychaete worm</name>
    <name type="synonym">Lycoris nuntia</name>
    <dbReference type="NCBI Taxonomy" id="460893"/>
    <lineage>
        <taxon>Eukaryota</taxon>
        <taxon>Metazoa</taxon>
        <taxon>Spiralia</taxon>
        <taxon>Lophotrochozoa</taxon>
        <taxon>Annelida</taxon>
        <taxon>Polychaeta</taxon>
        <taxon>Errantia</taxon>
        <taxon>Phyllodocida</taxon>
        <taxon>Nereididae</taxon>
        <taxon>Perinereis</taxon>
    </lineage>
</organism>
<accession>G3CHX8</accession>